<evidence type="ECO:0000313" key="3">
    <source>
        <dbReference type="Proteomes" id="UP000625711"/>
    </source>
</evidence>
<gene>
    <name evidence="2" type="ORF">GWI33_013918</name>
</gene>
<proteinExistence type="predicted"/>
<comment type="caution">
    <text evidence="2">The sequence shown here is derived from an EMBL/GenBank/DDBJ whole genome shotgun (WGS) entry which is preliminary data.</text>
</comment>
<evidence type="ECO:0000313" key="2">
    <source>
        <dbReference type="EMBL" id="KAF7273366.1"/>
    </source>
</evidence>
<accession>A0A834I638</accession>
<organism evidence="2 3">
    <name type="scientific">Rhynchophorus ferrugineus</name>
    <name type="common">Red palm weevil</name>
    <name type="synonym">Curculio ferrugineus</name>
    <dbReference type="NCBI Taxonomy" id="354439"/>
    <lineage>
        <taxon>Eukaryota</taxon>
        <taxon>Metazoa</taxon>
        <taxon>Ecdysozoa</taxon>
        <taxon>Arthropoda</taxon>
        <taxon>Hexapoda</taxon>
        <taxon>Insecta</taxon>
        <taxon>Pterygota</taxon>
        <taxon>Neoptera</taxon>
        <taxon>Endopterygota</taxon>
        <taxon>Coleoptera</taxon>
        <taxon>Polyphaga</taxon>
        <taxon>Cucujiformia</taxon>
        <taxon>Curculionidae</taxon>
        <taxon>Dryophthorinae</taxon>
        <taxon>Rhynchophorus</taxon>
    </lineage>
</organism>
<dbReference type="EMBL" id="JAACXV010013464">
    <property type="protein sequence ID" value="KAF7273366.1"/>
    <property type="molecule type" value="Genomic_DNA"/>
</dbReference>
<dbReference type="AlphaFoldDB" id="A0A834I638"/>
<feature type="region of interest" description="Disordered" evidence="1">
    <location>
        <begin position="14"/>
        <end position="59"/>
    </location>
</feature>
<feature type="compositionally biased region" description="Polar residues" evidence="1">
    <location>
        <begin position="18"/>
        <end position="30"/>
    </location>
</feature>
<protein>
    <submittedName>
        <fullName evidence="2">Uncharacterized protein</fullName>
    </submittedName>
</protein>
<feature type="compositionally biased region" description="Basic residues" evidence="1">
    <location>
        <begin position="37"/>
        <end position="47"/>
    </location>
</feature>
<sequence length="106" mass="12171">MARKNRDLMAARIRKNAPNCSLNAPLNTFPKSPRGPLRQKKRKKKKNQKTDKTEPPLSTAWSALFNNRATEPSRRNIEIEKNLIDSVNKVYRLDLGLFPTNGMPQK</sequence>
<dbReference type="Proteomes" id="UP000625711">
    <property type="component" value="Unassembled WGS sequence"/>
</dbReference>
<name>A0A834I638_RHYFE</name>
<reference evidence="2" key="1">
    <citation type="submission" date="2020-08" db="EMBL/GenBank/DDBJ databases">
        <title>Genome sequencing and assembly of the red palm weevil Rhynchophorus ferrugineus.</title>
        <authorList>
            <person name="Dias G.B."/>
            <person name="Bergman C.M."/>
            <person name="Manee M."/>
        </authorList>
    </citation>
    <scope>NUCLEOTIDE SEQUENCE</scope>
    <source>
        <strain evidence="2">AA-2017</strain>
        <tissue evidence="2">Whole larva</tissue>
    </source>
</reference>
<keyword evidence="3" id="KW-1185">Reference proteome</keyword>
<evidence type="ECO:0000256" key="1">
    <source>
        <dbReference type="SAM" id="MobiDB-lite"/>
    </source>
</evidence>